<dbReference type="OrthoDB" id="7948161at2"/>
<dbReference type="Proteomes" id="UP000184533">
    <property type="component" value="Unassembled WGS sequence"/>
</dbReference>
<gene>
    <name evidence="2" type="ORF">SAMN02745223_01870</name>
</gene>
<dbReference type="AlphaFoldDB" id="A0A1M4ZB82"/>
<accession>A0A1M4ZB82</accession>
<evidence type="ECO:0000259" key="1">
    <source>
        <dbReference type="Pfam" id="PF14760"/>
    </source>
</evidence>
<dbReference type="Gene3D" id="3.10.50.30">
    <property type="entry name" value="Transcription elongation factor, GreA/GreB, C-terminal domain"/>
    <property type="match status" value="1"/>
</dbReference>
<keyword evidence="2" id="KW-0418">Kinase</keyword>
<dbReference type="EMBL" id="FQVC01000005">
    <property type="protein sequence ID" value="SHF15032.1"/>
    <property type="molecule type" value="Genomic_DNA"/>
</dbReference>
<reference evidence="2 3" key="1">
    <citation type="submission" date="2016-11" db="EMBL/GenBank/DDBJ databases">
        <authorList>
            <person name="Jaros S."/>
            <person name="Januszkiewicz K."/>
            <person name="Wedrychowicz H."/>
        </authorList>
    </citation>
    <scope>NUCLEOTIDE SEQUENCE [LARGE SCALE GENOMIC DNA]</scope>
    <source>
        <strain evidence="2 3">DSM 17137</strain>
    </source>
</reference>
<sequence>MLPAGPLPDILVNSDDYNRVLMLAEKAVVQMPYVAAYLERELERAELCQPWDPAGVSMGNRVLFQLDDQPQQRLGRLVYPHRLPDKGDVPILGALGAALIGMRRQSCIEWLDGGQLRRVTVLDYGW</sequence>
<dbReference type="GO" id="GO:0032784">
    <property type="term" value="P:regulation of DNA-templated transcription elongation"/>
    <property type="evidence" value="ECO:0007669"/>
    <property type="project" value="InterPro"/>
</dbReference>
<evidence type="ECO:0000313" key="3">
    <source>
        <dbReference type="Proteomes" id="UP000184533"/>
    </source>
</evidence>
<evidence type="ECO:0000313" key="2">
    <source>
        <dbReference type="EMBL" id="SHF15032.1"/>
    </source>
</evidence>
<protein>
    <submittedName>
        <fullName evidence="2">Regulator of nucleoside diphosphate kinase</fullName>
    </submittedName>
</protein>
<keyword evidence="2" id="KW-0808">Transferase</keyword>
<proteinExistence type="predicted"/>
<dbReference type="InterPro" id="IPR029462">
    <property type="entry name" value="Rnk_N"/>
</dbReference>
<dbReference type="InterPro" id="IPR036953">
    <property type="entry name" value="GreA/GreB_C_sf"/>
</dbReference>
<name>A0A1M4ZB82_9HYPH</name>
<dbReference type="GO" id="GO:0016301">
    <property type="term" value="F:kinase activity"/>
    <property type="evidence" value="ECO:0007669"/>
    <property type="project" value="UniProtKB-KW"/>
</dbReference>
<organism evidence="2 3">
    <name type="scientific">Devosia limi DSM 17137</name>
    <dbReference type="NCBI Taxonomy" id="1121477"/>
    <lineage>
        <taxon>Bacteria</taxon>
        <taxon>Pseudomonadati</taxon>
        <taxon>Pseudomonadota</taxon>
        <taxon>Alphaproteobacteria</taxon>
        <taxon>Hyphomicrobiales</taxon>
        <taxon>Devosiaceae</taxon>
        <taxon>Devosia</taxon>
    </lineage>
</organism>
<feature type="domain" description="Regulator of nucleoside diphosphate kinase N-terminal" evidence="1">
    <location>
        <begin position="8"/>
        <end position="46"/>
    </location>
</feature>
<dbReference type="Pfam" id="PF14760">
    <property type="entry name" value="Rnk_N"/>
    <property type="match status" value="1"/>
</dbReference>
<dbReference type="RefSeq" id="WP_072866521.1">
    <property type="nucleotide sequence ID" value="NZ_FQVC01000005.1"/>
</dbReference>
<dbReference type="GO" id="GO:0003677">
    <property type="term" value="F:DNA binding"/>
    <property type="evidence" value="ECO:0007669"/>
    <property type="project" value="InterPro"/>
</dbReference>